<dbReference type="InterPro" id="IPR000836">
    <property type="entry name" value="PRTase_dom"/>
</dbReference>
<reference evidence="2 3" key="1">
    <citation type="submission" date="2016-04" db="EMBL/GenBank/DDBJ databases">
        <authorList>
            <person name="Evans L.H."/>
            <person name="Alamgir A."/>
            <person name="Owens N."/>
            <person name="Weber N.D."/>
            <person name="Virtaneva K."/>
            <person name="Barbian K."/>
            <person name="Babar A."/>
            <person name="Rosenke K."/>
        </authorList>
    </citation>
    <scope>NUCLEOTIDE SEQUENCE [LARGE SCALE GENOMIC DNA]</scope>
    <source>
        <strain evidence="2 3">CCM 8644</strain>
    </source>
</reference>
<organism evidence="2 3">
    <name type="scientific">Pedobacter psychrophilus</name>
    <dbReference type="NCBI Taxonomy" id="1826909"/>
    <lineage>
        <taxon>Bacteria</taxon>
        <taxon>Pseudomonadati</taxon>
        <taxon>Bacteroidota</taxon>
        <taxon>Sphingobacteriia</taxon>
        <taxon>Sphingobacteriales</taxon>
        <taxon>Sphingobacteriaceae</taxon>
        <taxon>Pedobacter</taxon>
    </lineage>
</organism>
<dbReference type="Gene3D" id="3.40.50.2020">
    <property type="match status" value="1"/>
</dbReference>
<dbReference type="EMBL" id="LWHJ01000022">
    <property type="protein sequence ID" value="OAQ40680.1"/>
    <property type="molecule type" value="Genomic_DNA"/>
</dbReference>
<dbReference type="PANTHER" id="PTHR11608">
    <property type="entry name" value="BIFUNCTIONAL PROTEIN PYRR"/>
    <property type="match status" value="1"/>
</dbReference>
<dbReference type="Proteomes" id="UP000078459">
    <property type="component" value="Unassembled WGS sequence"/>
</dbReference>
<sequence length="169" mass="19353">MTAKKVLILDHQQIQQKINRIAHQILEDNFDEKEIILAGVVIRGYKLALRLEKVLKEIADFKITIVKLELEKDSSKLESKIDIPLKECENKVIILVDDVLNSGRTLAYGLGVFLNIPLKKLRSVVLIDRSHKNFPVSPDFVGLELSTILKEHVSVILDEEREDDEVYLK</sequence>
<keyword evidence="2" id="KW-0328">Glycosyltransferase</keyword>
<evidence type="ECO:0000313" key="2">
    <source>
        <dbReference type="EMBL" id="OAQ40680.1"/>
    </source>
</evidence>
<dbReference type="AlphaFoldDB" id="A0A179DIZ5"/>
<dbReference type="Pfam" id="PF00156">
    <property type="entry name" value="Pribosyltran"/>
    <property type="match status" value="1"/>
</dbReference>
<dbReference type="PANTHER" id="PTHR11608:SF0">
    <property type="entry name" value="BIFUNCTIONAL PROTEIN PYRR"/>
    <property type="match status" value="1"/>
</dbReference>
<gene>
    <name evidence="2" type="ORF">A5893_06990</name>
</gene>
<dbReference type="RefSeq" id="WP_068821912.1">
    <property type="nucleotide sequence ID" value="NZ_LWHJ01000022.1"/>
</dbReference>
<name>A0A179DIZ5_9SPHI</name>
<keyword evidence="3" id="KW-1185">Reference proteome</keyword>
<dbReference type="SUPFAM" id="SSF53271">
    <property type="entry name" value="PRTase-like"/>
    <property type="match status" value="1"/>
</dbReference>
<dbReference type="STRING" id="1826909.A5893_06990"/>
<keyword evidence="2" id="KW-0808">Transferase</keyword>
<accession>A0A179DIZ5</accession>
<proteinExistence type="predicted"/>
<dbReference type="OrthoDB" id="664757at2"/>
<evidence type="ECO:0000259" key="1">
    <source>
        <dbReference type="Pfam" id="PF00156"/>
    </source>
</evidence>
<dbReference type="InterPro" id="IPR029057">
    <property type="entry name" value="PRTase-like"/>
</dbReference>
<reference evidence="2 3" key="2">
    <citation type="submission" date="2016-06" db="EMBL/GenBank/DDBJ databases">
        <title>Pedobacter psychrophilus sp. nov., isolated from Antarctic fragmentary rock.</title>
        <authorList>
            <person name="Svec P."/>
        </authorList>
    </citation>
    <scope>NUCLEOTIDE SEQUENCE [LARGE SCALE GENOMIC DNA]</scope>
    <source>
        <strain evidence="2 3">CCM 8644</strain>
    </source>
</reference>
<dbReference type="GO" id="GO:0016757">
    <property type="term" value="F:glycosyltransferase activity"/>
    <property type="evidence" value="ECO:0007669"/>
    <property type="project" value="UniProtKB-KW"/>
</dbReference>
<comment type="caution">
    <text evidence="2">The sequence shown here is derived from an EMBL/GenBank/DDBJ whole genome shotgun (WGS) entry which is preliminary data.</text>
</comment>
<feature type="domain" description="Phosphoribosyltransferase" evidence="1">
    <location>
        <begin position="8"/>
        <end position="154"/>
    </location>
</feature>
<dbReference type="InterPro" id="IPR050137">
    <property type="entry name" value="PyrR_bifunctional"/>
</dbReference>
<evidence type="ECO:0000313" key="3">
    <source>
        <dbReference type="Proteomes" id="UP000078459"/>
    </source>
</evidence>
<dbReference type="CDD" id="cd06223">
    <property type="entry name" value="PRTases_typeI"/>
    <property type="match status" value="1"/>
</dbReference>
<protein>
    <submittedName>
        <fullName evidence="2">Phosphoribosyltransferase</fullName>
    </submittedName>
</protein>